<evidence type="ECO:0000313" key="3">
    <source>
        <dbReference type="Proteomes" id="UP000215405"/>
    </source>
</evidence>
<name>A0A231V3H9_9HYPH</name>
<accession>A0A231V3H9</accession>
<keyword evidence="1" id="KW-0175">Coiled coil</keyword>
<gene>
    <name evidence="2" type="ORF">B7H23_07675</name>
</gene>
<evidence type="ECO:0000313" key="2">
    <source>
        <dbReference type="EMBL" id="OXT02743.1"/>
    </source>
</evidence>
<dbReference type="RefSeq" id="WP_094076693.1">
    <property type="nucleotide sequence ID" value="NZ_NBYO01000001.1"/>
</dbReference>
<dbReference type="EMBL" id="NBYO01000001">
    <property type="protein sequence ID" value="OXT02743.1"/>
    <property type="molecule type" value="Genomic_DNA"/>
</dbReference>
<protein>
    <submittedName>
        <fullName evidence="2">Uncharacterized protein</fullName>
    </submittedName>
</protein>
<evidence type="ECO:0000256" key="1">
    <source>
        <dbReference type="SAM" id="Coils"/>
    </source>
</evidence>
<dbReference type="AlphaFoldDB" id="A0A231V3H9"/>
<reference evidence="3" key="1">
    <citation type="journal article" date="2017" name="Int. J. Syst. Evol. Microbiol.">
        <title>Notoacmeibacter marinus gen. nov., sp. nov., isolated from the gut of a limpet and proposal of Notoacmeibacteraceae fam. nov. in the order Rhizobiales of the class Alphaproteobacteria.</title>
        <authorList>
            <person name="Huang Z."/>
            <person name="Guo F."/>
            <person name="Lai Q."/>
        </authorList>
    </citation>
    <scope>NUCLEOTIDE SEQUENCE [LARGE SCALE GENOMIC DNA]</scope>
    <source>
        <strain evidence="3">XMTR2A4</strain>
    </source>
</reference>
<keyword evidence="3" id="KW-1185">Reference proteome</keyword>
<organism evidence="2 3">
    <name type="scientific">Notoacmeibacter marinus</name>
    <dbReference type="NCBI Taxonomy" id="1876515"/>
    <lineage>
        <taxon>Bacteria</taxon>
        <taxon>Pseudomonadati</taxon>
        <taxon>Pseudomonadota</taxon>
        <taxon>Alphaproteobacteria</taxon>
        <taxon>Hyphomicrobiales</taxon>
        <taxon>Notoacmeibacteraceae</taxon>
        <taxon>Notoacmeibacter</taxon>
    </lineage>
</organism>
<sequence>MIQLASHFSHSVANSTLLQQQRTIEFARVSRERDRKKDEAADRSEAELMDLAGTVLMATDQQIAEFEVKLERYDEATVKALMKNGERIEELQAERQAMLEDAHVLEDGRRVFKTEDGTRVYDEHGQRLSEESVNPDAIADYRPRAESYLENEAALTSLEQQRAAILEFQNHVDEAHEQIAEGGISEKDLDELDSELKEMMPDAVRAEMPGYVPAEPVQKLGGQFTKAAAPVMPADLNPANIVPDMQGPGL</sequence>
<proteinExistence type="predicted"/>
<comment type="caution">
    <text evidence="2">The sequence shown here is derived from an EMBL/GenBank/DDBJ whole genome shotgun (WGS) entry which is preliminary data.</text>
</comment>
<dbReference type="Proteomes" id="UP000215405">
    <property type="component" value="Unassembled WGS sequence"/>
</dbReference>
<feature type="coiled-coil region" evidence="1">
    <location>
        <begin position="56"/>
        <end position="108"/>
    </location>
</feature>